<evidence type="ECO:0000313" key="9">
    <source>
        <dbReference type="Proteomes" id="UP000593910"/>
    </source>
</evidence>
<keyword evidence="3 7" id="KW-0547">Nucleotide-binding</keyword>
<feature type="binding site" evidence="7">
    <location>
        <position position="80"/>
    </location>
    <ligand>
        <name>substrate</name>
    </ligand>
</feature>
<evidence type="ECO:0000256" key="1">
    <source>
        <dbReference type="ARBA" id="ARBA00022605"/>
    </source>
</evidence>
<dbReference type="GO" id="GO:0008652">
    <property type="term" value="P:amino acid biosynthetic process"/>
    <property type="evidence" value="ECO:0007669"/>
    <property type="project" value="UniProtKB-KW"/>
</dbReference>
<dbReference type="InterPro" id="IPR000623">
    <property type="entry name" value="Shikimate_kinase/TSH1"/>
</dbReference>
<organism evidence="8 9">
    <name type="scientific">Sulfurimonas marina</name>
    <dbReference type="NCBI Taxonomy" id="2590551"/>
    <lineage>
        <taxon>Bacteria</taxon>
        <taxon>Pseudomonadati</taxon>
        <taxon>Campylobacterota</taxon>
        <taxon>Epsilonproteobacteria</taxon>
        <taxon>Campylobacterales</taxon>
        <taxon>Sulfurimonadaceae</taxon>
        <taxon>Sulfurimonas</taxon>
    </lineage>
</organism>
<protein>
    <recommendedName>
        <fullName evidence="7">Shikimate kinase</fullName>
        <shortName evidence="7">SK</shortName>
        <ecNumber evidence="7">2.7.1.71</ecNumber>
    </recommendedName>
</protein>
<keyword evidence="1 7" id="KW-0028">Amino-acid biosynthesis</keyword>
<comment type="similarity">
    <text evidence="7">Belongs to the shikimate kinase family.</text>
</comment>
<dbReference type="PRINTS" id="PR01100">
    <property type="entry name" value="SHIKIMTKNASE"/>
</dbReference>
<comment type="function">
    <text evidence="7">Catalyzes the specific phosphorylation of the 3-hydroxyl group of shikimic acid using ATP as a cosubstrate.</text>
</comment>
<keyword evidence="6 7" id="KW-0057">Aromatic amino acid biosynthesis</keyword>
<keyword evidence="2 7" id="KW-0808">Transferase</keyword>
<dbReference type="GO" id="GO:0005829">
    <property type="term" value="C:cytosol"/>
    <property type="evidence" value="ECO:0007669"/>
    <property type="project" value="TreeGrafter"/>
</dbReference>
<dbReference type="EC" id="2.7.1.71" evidence="7"/>
<dbReference type="RefSeq" id="WP_193114103.1">
    <property type="nucleotide sequence ID" value="NZ_CP041165.1"/>
</dbReference>
<comment type="pathway">
    <text evidence="7">Metabolic intermediate biosynthesis; chorismate biosynthesis; chorismate from D-erythrose 4-phosphate and phosphoenolpyruvate: step 5/7.</text>
</comment>
<keyword evidence="7" id="KW-0963">Cytoplasm</keyword>
<dbReference type="GO" id="GO:0009423">
    <property type="term" value="P:chorismate biosynthetic process"/>
    <property type="evidence" value="ECO:0007669"/>
    <property type="project" value="UniProtKB-UniRule"/>
</dbReference>
<dbReference type="InterPro" id="IPR027417">
    <property type="entry name" value="P-loop_NTPase"/>
</dbReference>
<dbReference type="PANTHER" id="PTHR21087">
    <property type="entry name" value="SHIKIMATE KINASE"/>
    <property type="match status" value="1"/>
</dbReference>
<evidence type="ECO:0000256" key="5">
    <source>
        <dbReference type="ARBA" id="ARBA00022840"/>
    </source>
</evidence>
<dbReference type="SUPFAM" id="SSF52540">
    <property type="entry name" value="P-loop containing nucleoside triphosphate hydrolases"/>
    <property type="match status" value="1"/>
</dbReference>
<dbReference type="AlphaFoldDB" id="A0A7M1ATF9"/>
<evidence type="ECO:0000313" key="8">
    <source>
        <dbReference type="EMBL" id="QOP40680.1"/>
    </source>
</evidence>
<evidence type="ECO:0000256" key="6">
    <source>
        <dbReference type="ARBA" id="ARBA00023141"/>
    </source>
</evidence>
<keyword evidence="7" id="KW-0479">Metal-binding</keyword>
<evidence type="ECO:0000256" key="3">
    <source>
        <dbReference type="ARBA" id="ARBA00022741"/>
    </source>
</evidence>
<dbReference type="GO" id="GO:0009073">
    <property type="term" value="P:aromatic amino acid family biosynthetic process"/>
    <property type="evidence" value="ECO:0007669"/>
    <property type="project" value="UniProtKB-KW"/>
</dbReference>
<feature type="binding site" evidence="7">
    <location>
        <position position="57"/>
    </location>
    <ligand>
        <name>substrate</name>
    </ligand>
</feature>
<keyword evidence="9" id="KW-1185">Reference proteome</keyword>
<proteinExistence type="inferred from homology"/>
<dbReference type="InterPro" id="IPR031322">
    <property type="entry name" value="Shikimate/glucono_kinase"/>
</dbReference>
<dbReference type="CDD" id="cd00464">
    <property type="entry name" value="SK"/>
    <property type="match status" value="1"/>
</dbReference>
<evidence type="ECO:0000256" key="4">
    <source>
        <dbReference type="ARBA" id="ARBA00022777"/>
    </source>
</evidence>
<dbReference type="KEGG" id="smax:FJR03_02550"/>
<dbReference type="UniPathway" id="UPA00053">
    <property type="reaction ID" value="UER00088"/>
</dbReference>
<dbReference type="GO" id="GO:0004765">
    <property type="term" value="F:shikimate kinase activity"/>
    <property type="evidence" value="ECO:0007669"/>
    <property type="project" value="UniProtKB-UniRule"/>
</dbReference>
<keyword evidence="4 7" id="KW-0418">Kinase</keyword>
<dbReference type="HAMAP" id="MF_00109">
    <property type="entry name" value="Shikimate_kinase"/>
    <property type="match status" value="1"/>
</dbReference>
<comment type="subcellular location">
    <subcellularLocation>
        <location evidence="7">Cytoplasm</location>
    </subcellularLocation>
</comment>
<dbReference type="Pfam" id="PF01202">
    <property type="entry name" value="SKI"/>
    <property type="match status" value="1"/>
</dbReference>
<evidence type="ECO:0000256" key="2">
    <source>
        <dbReference type="ARBA" id="ARBA00022679"/>
    </source>
</evidence>
<reference evidence="8 9" key="1">
    <citation type="submission" date="2019-06" db="EMBL/GenBank/DDBJ databases">
        <title>Sulfurimonas gotlandica sp. nov., a chemoautotrophic and psychrotolerant epsilonproteobacterium isolated from a pelagic redoxcline, and an emended description of the genus Sulfurimonas.</title>
        <authorList>
            <person name="Wang S."/>
            <person name="Jiang L."/>
            <person name="Shao Z."/>
        </authorList>
    </citation>
    <scope>NUCLEOTIDE SEQUENCE [LARGE SCALE GENOMIC DNA]</scope>
    <source>
        <strain evidence="8 9">B2</strain>
    </source>
</reference>
<keyword evidence="7" id="KW-0460">Magnesium</keyword>
<comment type="caution">
    <text evidence="7">Lacks conserved residue(s) required for the propagation of feature annotation.</text>
</comment>
<feature type="binding site" evidence="7">
    <location>
        <position position="121"/>
    </location>
    <ligand>
        <name>ATP</name>
        <dbReference type="ChEBI" id="CHEBI:30616"/>
    </ligand>
</feature>
<dbReference type="PANTHER" id="PTHR21087:SF16">
    <property type="entry name" value="SHIKIMATE KINASE 1, CHLOROPLASTIC"/>
    <property type="match status" value="1"/>
</dbReference>
<gene>
    <name evidence="7" type="primary">aroK</name>
    <name evidence="8" type="ORF">FJR03_02550</name>
</gene>
<dbReference type="GO" id="GO:0005524">
    <property type="term" value="F:ATP binding"/>
    <property type="evidence" value="ECO:0007669"/>
    <property type="project" value="UniProtKB-UniRule"/>
</dbReference>
<feature type="binding site" evidence="7">
    <location>
        <position position="33"/>
    </location>
    <ligand>
        <name>substrate</name>
    </ligand>
</feature>
<name>A0A7M1ATF9_9BACT</name>
<comment type="subunit">
    <text evidence="7">Monomer.</text>
</comment>
<feature type="binding site" evidence="7">
    <location>
        <position position="137"/>
    </location>
    <ligand>
        <name>substrate</name>
    </ligand>
</feature>
<evidence type="ECO:0000256" key="7">
    <source>
        <dbReference type="HAMAP-Rule" id="MF_00109"/>
    </source>
</evidence>
<dbReference type="GO" id="GO:0000287">
    <property type="term" value="F:magnesium ion binding"/>
    <property type="evidence" value="ECO:0007669"/>
    <property type="project" value="UniProtKB-UniRule"/>
</dbReference>
<dbReference type="Proteomes" id="UP000593910">
    <property type="component" value="Chromosome"/>
</dbReference>
<comment type="catalytic activity">
    <reaction evidence="7">
        <text>shikimate + ATP = 3-phosphoshikimate + ADP + H(+)</text>
        <dbReference type="Rhea" id="RHEA:13121"/>
        <dbReference type="ChEBI" id="CHEBI:15378"/>
        <dbReference type="ChEBI" id="CHEBI:30616"/>
        <dbReference type="ChEBI" id="CHEBI:36208"/>
        <dbReference type="ChEBI" id="CHEBI:145989"/>
        <dbReference type="ChEBI" id="CHEBI:456216"/>
        <dbReference type="EC" id="2.7.1.71"/>
    </reaction>
</comment>
<accession>A0A7M1ATF9</accession>
<feature type="binding site" evidence="7">
    <location>
        <begin position="11"/>
        <end position="16"/>
    </location>
    <ligand>
        <name>ATP</name>
        <dbReference type="ChEBI" id="CHEBI:30616"/>
    </ligand>
</feature>
<dbReference type="EMBL" id="CP041165">
    <property type="protein sequence ID" value="QOP40680.1"/>
    <property type="molecule type" value="Genomic_DNA"/>
</dbReference>
<keyword evidence="5 7" id="KW-0067">ATP-binding</keyword>
<sequence length="170" mass="19652">MKNIVLIGFMGVGKGSVAREVIKHSDYIAMDTDDLIESMENRKIKTIFEIEGEEYFRKIEKKVAKWLEESVKNTLISTGGGFYKQKNIKKIGTIVLLDSPFDEIIKRIKEHPKAEKKFKKRPLLQDLEKAKELYDLRRPEYLKVADVVVDVTNKSAHDCAKELLKKVKKL</sequence>
<comment type="cofactor">
    <cofactor evidence="7">
        <name>Mg(2+)</name>
        <dbReference type="ChEBI" id="CHEBI:18420"/>
    </cofactor>
    <text evidence="7">Binds 1 Mg(2+) ion per subunit.</text>
</comment>
<dbReference type="Gene3D" id="3.40.50.300">
    <property type="entry name" value="P-loop containing nucleotide triphosphate hydrolases"/>
    <property type="match status" value="1"/>
</dbReference>